<evidence type="ECO:0000256" key="2">
    <source>
        <dbReference type="SAM" id="Phobius"/>
    </source>
</evidence>
<evidence type="ECO:0000313" key="4">
    <source>
        <dbReference type="Proteomes" id="UP000077671"/>
    </source>
</evidence>
<feature type="compositionally biased region" description="Low complexity" evidence="1">
    <location>
        <begin position="607"/>
        <end position="616"/>
    </location>
</feature>
<accession>A0A8T8SL88</accession>
<feature type="region of interest" description="Disordered" evidence="1">
    <location>
        <begin position="1"/>
        <end position="282"/>
    </location>
</feature>
<feature type="compositionally biased region" description="Basic and acidic residues" evidence="1">
    <location>
        <begin position="489"/>
        <end position="504"/>
    </location>
</feature>
<dbReference type="PANTHER" id="PTHR36819:SF1">
    <property type="entry name" value="REGULATOR OF PHOSPHOLIPASE D SRF1"/>
    <property type="match status" value="1"/>
</dbReference>
<feature type="compositionally biased region" description="Low complexity" evidence="1">
    <location>
        <begin position="205"/>
        <end position="216"/>
    </location>
</feature>
<feature type="compositionally biased region" description="Low complexity" evidence="1">
    <location>
        <begin position="65"/>
        <end position="76"/>
    </location>
</feature>
<feature type="compositionally biased region" description="Polar residues" evidence="1">
    <location>
        <begin position="390"/>
        <end position="400"/>
    </location>
</feature>
<evidence type="ECO:0000313" key="3">
    <source>
        <dbReference type="EMBL" id="KAE8243292.1"/>
    </source>
</evidence>
<keyword evidence="2" id="KW-1133">Transmembrane helix</keyword>
<feature type="compositionally biased region" description="Basic residues" evidence="1">
    <location>
        <begin position="107"/>
        <end position="120"/>
    </location>
</feature>
<comment type="caution">
    <text evidence="3">The sequence shown here is derived from an EMBL/GenBank/DDBJ whole genome shotgun (WGS) entry which is preliminary data.</text>
</comment>
<feature type="compositionally biased region" description="Gly residues" evidence="1">
    <location>
        <begin position="594"/>
        <end position="606"/>
    </location>
</feature>
<gene>
    <name evidence="3" type="ORF">A4X03_0g7806</name>
</gene>
<feature type="region of interest" description="Disordered" evidence="1">
    <location>
        <begin position="304"/>
        <end position="723"/>
    </location>
</feature>
<reference evidence="3" key="2">
    <citation type="journal article" date="2019" name="IMA Fungus">
        <title>Genome sequencing and comparison of five Tilletia species to identify candidate genes for the detection of regulated species infecting wheat.</title>
        <authorList>
            <person name="Nguyen H.D.T."/>
            <person name="Sultana T."/>
            <person name="Kesanakurti P."/>
            <person name="Hambleton S."/>
        </authorList>
    </citation>
    <scope>NUCLEOTIDE SEQUENCE</scope>
    <source>
        <strain evidence="3">DAOMC 238032</strain>
    </source>
</reference>
<dbReference type="PANTHER" id="PTHR36819">
    <property type="entry name" value="REGULATOR OF PHOSPHOLIPASE D SRF1"/>
    <property type="match status" value="1"/>
</dbReference>
<feature type="transmembrane region" description="Helical" evidence="2">
    <location>
        <begin position="956"/>
        <end position="976"/>
    </location>
</feature>
<feature type="compositionally biased region" description="Low complexity" evidence="1">
    <location>
        <begin position="401"/>
        <end position="415"/>
    </location>
</feature>
<feature type="compositionally biased region" description="Low complexity" evidence="1">
    <location>
        <begin position="564"/>
        <end position="574"/>
    </location>
</feature>
<feature type="compositionally biased region" description="Polar residues" evidence="1">
    <location>
        <begin position="193"/>
        <end position="204"/>
    </location>
</feature>
<proteinExistence type="predicted"/>
<organism evidence="3 4">
    <name type="scientific">Tilletia caries</name>
    <name type="common">wheat bunt fungus</name>
    <dbReference type="NCBI Taxonomy" id="13290"/>
    <lineage>
        <taxon>Eukaryota</taxon>
        <taxon>Fungi</taxon>
        <taxon>Dikarya</taxon>
        <taxon>Basidiomycota</taxon>
        <taxon>Ustilaginomycotina</taxon>
        <taxon>Exobasidiomycetes</taxon>
        <taxon>Tilletiales</taxon>
        <taxon>Tilletiaceae</taxon>
        <taxon>Tilletia</taxon>
    </lineage>
</organism>
<feature type="compositionally biased region" description="Acidic residues" evidence="1">
    <location>
        <begin position="316"/>
        <end position="328"/>
    </location>
</feature>
<feature type="compositionally biased region" description="Basic residues" evidence="1">
    <location>
        <begin position="77"/>
        <end position="94"/>
    </location>
</feature>
<feature type="compositionally biased region" description="Low complexity" evidence="1">
    <location>
        <begin position="454"/>
        <end position="476"/>
    </location>
</feature>
<keyword evidence="2" id="KW-0812">Transmembrane</keyword>
<sequence>MTDTRTSPQQQPQQQQQPSGGSLSRRRSGSASASASASAGMFSSPKLQAARERLANPSELQLEPAQTQAQTAQSQQRGRRGSLRNQHQHQHQHQRFQTSSSSATVHPHSHSHSHSHHQHQHQVDRHRVLTVPVWARNEPPSPFTSPTVTPLTHTLPSLTDLAPLGPPLLEEEGQHDDQHQHQHQHENRIQPPASASSHANLQRFSSTQSSSAASSTYKPHRTNPKRWLFSRKRAPPASYQHHPAHSSTGAHSSSRRPDSDSEDEDDPDAEGPERFWSFTLPPKYRNKIKDLNSFRMSSFRAAATGNAGTAAADADEHGEDEYEDEDEQEAHAGNTTADRSKGDTPAGSADQQPVHTAQRKTPKRNNTDLSTSVRSSSSAKTTTTARPRLSTANTASRKSNGTIGTLAATAAAAAGKGKKAPQTDKKGKGKSKKNNSTGSTTKAEKPPAPHRQSTDSSINSSAHSSAGGAAASSDAAGSDDENGNGNANEPKEKEKEDPDDEYVRARRASGDGTGGVGLPRGAAAAELDQSPLMSWMRRRDSSRAPSANAGGAGGAGGPSRRESTSPTSARSPTTLGSFIFTPPTRTTTDASVGAGAGAGGKKGSGGSASAHGGTTTEEAFGLPRMAEPAHYAEPKQKQHELRLRLPPNPSRRSQQQHEAQEEEESAGDWKEKNARANGEWDEGVTTATNSHSKETAAAAAALGGSEFSRHQPRTPGWASPWRPETPTTGYPFGTAGAGGGGGLGTGGLWGTGTGAGAGGGHPHDDYGGLDLEKLGGLLGRHSGASHHHGDSKAAKRARGEEGLMARFKQFLLVNPFAPFFFRMINLSFTTATLAVAIRIHQSLASIGANAFIGSSPILAIVFAPLTLAHVLSQIYMEYFGRPIGLWSVRSKLYYTLIELVFVCFWSAELALAFDNLTTSPLECCCGAARLFVADEGDVVDRDPGRVRYVCRLQSTLAGLSFVSLLAYMVVLSVNLFRIFERLSRSTIQ</sequence>
<feature type="compositionally biased region" description="Low complexity" evidence="1">
    <location>
        <begin position="367"/>
        <end position="384"/>
    </location>
</feature>
<keyword evidence="2" id="KW-0472">Membrane</keyword>
<dbReference type="GO" id="GO:0071944">
    <property type="term" value="C:cell periphery"/>
    <property type="evidence" value="ECO:0007669"/>
    <property type="project" value="TreeGrafter"/>
</dbReference>
<feature type="compositionally biased region" description="Basic and acidic residues" evidence="1">
    <location>
        <begin position="630"/>
        <end position="643"/>
    </location>
</feature>
<dbReference type="GO" id="GO:0000324">
    <property type="term" value="C:fungal-type vacuole"/>
    <property type="evidence" value="ECO:0007669"/>
    <property type="project" value="TreeGrafter"/>
</dbReference>
<feature type="transmembrane region" description="Helical" evidence="2">
    <location>
        <begin position="850"/>
        <end position="871"/>
    </location>
</feature>
<protein>
    <submittedName>
        <fullName evidence="3">Uncharacterized protein</fullName>
    </submittedName>
</protein>
<feature type="compositionally biased region" description="Basic residues" evidence="1">
    <location>
        <begin position="218"/>
        <end position="234"/>
    </location>
</feature>
<feature type="compositionally biased region" description="Low complexity" evidence="1">
    <location>
        <begin position="7"/>
        <end position="39"/>
    </location>
</feature>
<reference evidence="3" key="1">
    <citation type="submission" date="2016-04" db="EMBL/GenBank/DDBJ databases">
        <authorList>
            <person name="Nguyen H.D."/>
            <person name="Kesanakurti P."/>
            <person name="Cullis J."/>
            <person name="Levesque C.A."/>
            <person name="Hambleton S."/>
        </authorList>
    </citation>
    <scope>NUCLEOTIDE SEQUENCE</scope>
    <source>
        <strain evidence="3">DAOMC 238032</strain>
    </source>
</reference>
<evidence type="ECO:0000256" key="1">
    <source>
        <dbReference type="SAM" id="MobiDB-lite"/>
    </source>
</evidence>
<dbReference type="Proteomes" id="UP000077671">
    <property type="component" value="Unassembled WGS sequence"/>
</dbReference>
<dbReference type="AlphaFoldDB" id="A0A8T8SL88"/>
<dbReference type="EMBL" id="LWDD02002018">
    <property type="protein sequence ID" value="KAE8243292.1"/>
    <property type="molecule type" value="Genomic_DNA"/>
</dbReference>
<dbReference type="InterPro" id="IPR037737">
    <property type="entry name" value="Srf1"/>
</dbReference>
<feature type="compositionally biased region" description="Basic and acidic residues" evidence="1">
    <location>
        <begin position="175"/>
        <end position="188"/>
    </location>
</feature>
<name>A0A8T8SL88_9BASI</name>
<feature type="compositionally biased region" description="Acidic residues" evidence="1">
    <location>
        <begin position="260"/>
        <end position="270"/>
    </location>
</feature>